<dbReference type="AlphaFoldDB" id="A0A072VKY9"/>
<reference evidence="5" key="3">
    <citation type="submission" date="2015-04" db="UniProtKB">
        <authorList>
            <consortium name="EnsemblPlants"/>
        </authorList>
    </citation>
    <scope>IDENTIFICATION</scope>
    <source>
        <strain evidence="5">cv. Jemalong A17</strain>
    </source>
</reference>
<dbReference type="SUPFAM" id="SSF54427">
    <property type="entry name" value="NTF2-like"/>
    <property type="match status" value="1"/>
</dbReference>
<evidence type="ECO:0000313" key="4">
    <source>
        <dbReference type="EMBL" id="KEH42467.1"/>
    </source>
</evidence>
<name>A0A072VKY9_MEDTR</name>
<gene>
    <name evidence="5" type="primary">25484207</name>
    <name evidence="4" type="ordered locus">MTR_1g069520</name>
</gene>
<organism evidence="4 6">
    <name type="scientific">Medicago truncatula</name>
    <name type="common">Barrel medic</name>
    <name type="synonym">Medicago tribuloides</name>
    <dbReference type="NCBI Taxonomy" id="3880"/>
    <lineage>
        <taxon>Eukaryota</taxon>
        <taxon>Viridiplantae</taxon>
        <taxon>Streptophyta</taxon>
        <taxon>Embryophyta</taxon>
        <taxon>Tracheophyta</taxon>
        <taxon>Spermatophyta</taxon>
        <taxon>Magnoliopsida</taxon>
        <taxon>eudicotyledons</taxon>
        <taxon>Gunneridae</taxon>
        <taxon>Pentapetalae</taxon>
        <taxon>rosids</taxon>
        <taxon>fabids</taxon>
        <taxon>Fabales</taxon>
        <taxon>Fabaceae</taxon>
        <taxon>Papilionoideae</taxon>
        <taxon>50 kb inversion clade</taxon>
        <taxon>NPAAA clade</taxon>
        <taxon>Hologalegina</taxon>
        <taxon>IRL clade</taxon>
        <taxon>Trifolieae</taxon>
        <taxon>Medicago</taxon>
    </lineage>
</organism>
<sequence length="260" mass="28795">MAGMPPPPLPQLGESFASQYYGLLCSDDANKMHDFYSEHSTMILVIDEVPAESATGIGQIRELISRLSVTIETTAIHTLECEENPNGVLLVVSGFVKIKDTVECRKFVHSMYLAPYQEGYFIKSDILHIITHDHQVPHELKPVAPITSKDIDPRFYSEHPPPVTDNGNLDESAVKRFERLMSLEVNVSGRDDLQNQPIVSEPPTAQEKASSSNSSGVANADENMDALEIEEPVAVQEEFSQVSNRSILCTSNLMFAMIFS</sequence>
<dbReference type="InterPro" id="IPR002075">
    <property type="entry name" value="NTF2_dom"/>
</dbReference>
<keyword evidence="6" id="KW-1185">Reference proteome</keyword>
<feature type="region of interest" description="Disordered" evidence="2">
    <location>
        <begin position="191"/>
        <end position="219"/>
    </location>
</feature>
<protein>
    <submittedName>
        <fullName evidence="4">Nuclear transport factor 2</fullName>
    </submittedName>
</protein>
<reference evidence="4 6" key="1">
    <citation type="journal article" date="2011" name="Nature">
        <title>The Medicago genome provides insight into the evolution of rhizobial symbioses.</title>
        <authorList>
            <person name="Young N.D."/>
            <person name="Debelle F."/>
            <person name="Oldroyd G.E."/>
            <person name="Geurts R."/>
            <person name="Cannon S.B."/>
            <person name="Udvardi M.K."/>
            <person name="Benedito V.A."/>
            <person name="Mayer K.F."/>
            <person name="Gouzy J."/>
            <person name="Schoof H."/>
            <person name="Van de Peer Y."/>
            <person name="Proost S."/>
            <person name="Cook D.R."/>
            <person name="Meyers B.C."/>
            <person name="Spannagl M."/>
            <person name="Cheung F."/>
            <person name="De Mita S."/>
            <person name="Krishnakumar V."/>
            <person name="Gundlach H."/>
            <person name="Zhou S."/>
            <person name="Mudge J."/>
            <person name="Bharti A.K."/>
            <person name="Murray J.D."/>
            <person name="Naoumkina M.A."/>
            <person name="Rosen B."/>
            <person name="Silverstein K.A."/>
            <person name="Tang H."/>
            <person name="Rombauts S."/>
            <person name="Zhao P.X."/>
            <person name="Zhou P."/>
            <person name="Barbe V."/>
            <person name="Bardou P."/>
            <person name="Bechner M."/>
            <person name="Bellec A."/>
            <person name="Berger A."/>
            <person name="Berges H."/>
            <person name="Bidwell S."/>
            <person name="Bisseling T."/>
            <person name="Choisne N."/>
            <person name="Couloux A."/>
            <person name="Denny R."/>
            <person name="Deshpande S."/>
            <person name="Dai X."/>
            <person name="Doyle J.J."/>
            <person name="Dudez A.M."/>
            <person name="Farmer A.D."/>
            <person name="Fouteau S."/>
            <person name="Franken C."/>
            <person name="Gibelin C."/>
            <person name="Gish J."/>
            <person name="Goldstein S."/>
            <person name="Gonzalez A.J."/>
            <person name="Green P.J."/>
            <person name="Hallab A."/>
            <person name="Hartog M."/>
            <person name="Hua A."/>
            <person name="Humphray S.J."/>
            <person name="Jeong D.H."/>
            <person name="Jing Y."/>
            <person name="Jocker A."/>
            <person name="Kenton S.M."/>
            <person name="Kim D.J."/>
            <person name="Klee K."/>
            <person name="Lai H."/>
            <person name="Lang C."/>
            <person name="Lin S."/>
            <person name="Macmil S.L."/>
            <person name="Magdelenat G."/>
            <person name="Matthews L."/>
            <person name="McCorrison J."/>
            <person name="Monaghan E.L."/>
            <person name="Mun J.H."/>
            <person name="Najar F.Z."/>
            <person name="Nicholson C."/>
            <person name="Noirot C."/>
            <person name="O'Bleness M."/>
            <person name="Paule C.R."/>
            <person name="Poulain J."/>
            <person name="Prion F."/>
            <person name="Qin B."/>
            <person name="Qu C."/>
            <person name="Retzel E.F."/>
            <person name="Riddle C."/>
            <person name="Sallet E."/>
            <person name="Samain S."/>
            <person name="Samson N."/>
            <person name="Sanders I."/>
            <person name="Saurat O."/>
            <person name="Scarpelli C."/>
            <person name="Schiex T."/>
            <person name="Segurens B."/>
            <person name="Severin A.J."/>
            <person name="Sherrier D.J."/>
            <person name="Shi R."/>
            <person name="Sims S."/>
            <person name="Singer S.R."/>
            <person name="Sinharoy S."/>
            <person name="Sterck L."/>
            <person name="Viollet A."/>
            <person name="Wang B.B."/>
            <person name="Wang K."/>
            <person name="Wang M."/>
            <person name="Wang X."/>
            <person name="Warfsmann J."/>
            <person name="Weissenbach J."/>
            <person name="White D.D."/>
            <person name="White J.D."/>
            <person name="Wiley G.B."/>
            <person name="Wincker P."/>
            <person name="Xing Y."/>
            <person name="Yang L."/>
            <person name="Yao Z."/>
            <person name="Ying F."/>
            <person name="Zhai J."/>
            <person name="Zhou L."/>
            <person name="Zuber A."/>
            <person name="Denarie J."/>
            <person name="Dixon R.A."/>
            <person name="May G.D."/>
            <person name="Schwartz D.C."/>
            <person name="Rogers J."/>
            <person name="Quetier F."/>
            <person name="Town C.D."/>
            <person name="Roe B.A."/>
        </authorList>
    </citation>
    <scope>NUCLEOTIDE SEQUENCE [LARGE SCALE GENOMIC DNA]</scope>
    <source>
        <strain evidence="4">A17</strain>
        <strain evidence="5 6">cv. Jemalong A17</strain>
    </source>
</reference>
<reference evidence="4 6" key="2">
    <citation type="journal article" date="2014" name="BMC Genomics">
        <title>An improved genome release (version Mt4.0) for the model legume Medicago truncatula.</title>
        <authorList>
            <person name="Tang H."/>
            <person name="Krishnakumar V."/>
            <person name="Bidwell S."/>
            <person name="Rosen B."/>
            <person name="Chan A."/>
            <person name="Zhou S."/>
            <person name="Gentzbittel L."/>
            <person name="Childs K.L."/>
            <person name="Yandell M."/>
            <person name="Gundlach H."/>
            <person name="Mayer K.F."/>
            <person name="Schwartz D.C."/>
            <person name="Town C.D."/>
        </authorList>
    </citation>
    <scope>GENOME REANNOTATION</scope>
    <source>
        <strain evidence="4">A17</strain>
        <strain evidence="5 6">cv. Jemalong A17</strain>
    </source>
</reference>
<evidence type="ECO:0000313" key="6">
    <source>
        <dbReference type="Proteomes" id="UP000002051"/>
    </source>
</evidence>
<feature type="domain" description="NTF2" evidence="3">
    <location>
        <begin position="12"/>
        <end position="129"/>
    </location>
</feature>
<dbReference type="EMBL" id="CM001217">
    <property type="protein sequence ID" value="KEH42467.1"/>
    <property type="molecule type" value="Genomic_DNA"/>
</dbReference>
<dbReference type="PANTHER" id="PTHR10693">
    <property type="entry name" value="RAS GTPASE-ACTIVATING PROTEIN-BINDING PROTEIN"/>
    <property type="match status" value="1"/>
</dbReference>
<dbReference type="GO" id="GO:0005829">
    <property type="term" value="C:cytosol"/>
    <property type="evidence" value="ECO:0000318"/>
    <property type="project" value="GO_Central"/>
</dbReference>
<evidence type="ECO:0000256" key="2">
    <source>
        <dbReference type="SAM" id="MobiDB-lite"/>
    </source>
</evidence>
<dbReference type="HOGENOM" id="CLU_1071047_0_0_1"/>
<evidence type="ECO:0000256" key="1">
    <source>
        <dbReference type="ARBA" id="ARBA00022884"/>
    </source>
</evidence>
<dbReference type="Pfam" id="PF02136">
    <property type="entry name" value="NTF2"/>
    <property type="match status" value="1"/>
</dbReference>
<dbReference type="OrthoDB" id="1452645at2759"/>
<dbReference type="InterPro" id="IPR032710">
    <property type="entry name" value="NTF2-like_dom_sf"/>
</dbReference>
<dbReference type="Proteomes" id="UP000002051">
    <property type="component" value="Unassembled WGS sequence"/>
</dbReference>
<dbReference type="InterPro" id="IPR018222">
    <property type="entry name" value="Nuclear_transport_factor_2_euk"/>
</dbReference>
<evidence type="ECO:0000259" key="3">
    <source>
        <dbReference type="PROSITE" id="PS50177"/>
    </source>
</evidence>
<evidence type="ECO:0000313" key="5">
    <source>
        <dbReference type="EnsemblPlants" id="KEH42467"/>
    </source>
</evidence>
<dbReference type="STRING" id="3880.A0A072VKY9"/>
<proteinExistence type="predicted"/>
<dbReference type="GO" id="GO:0003729">
    <property type="term" value="F:mRNA binding"/>
    <property type="evidence" value="ECO:0000318"/>
    <property type="project" value="GO_Central"/>
</dbReference>
<dbReference type="EnsemblPlants" id="KEH42467">
    <property type="protein sequence ID" value="KEH42467"/>
    <property type="gene ID" value="MTR_1g069520"/>
</dbReference>
<accession>A0A072VKY9</accession>
<keyword evidence="1" id="KW-0694">RNA-binding</keyword>
<dbReference type="Gene3D" id="3.10.450.50">
    <property type="match status" value="1"/>
</dbReference>
<dbReference type="PANTHER" id="PTHR10693:SF58">
    <property type="entry name" value="OS02G0131700 PROTEIN"/>
    <property type="match status" value="1"/>
</dbReference>
<dbReference type="InterPro" id="IPR039539">
    <property type="entry name" value="Ras_GTPase_bind_prot"/>
</dbReference>
<dbReference type="PROSITE" id="PS50177">
    <property type="entry name" value="NTF2_DOMAIN"/>
    <property type="match status" value="1"/>
</dbReference>